<name>A0A2Z7D9K8_9LAMI</name>
<evidence type="ECO:0000313" key="2">
    <source>
        <dbReference type="Proteomes" id="UP000250235"/>
    </source>
</evidence>
<dbReference type="InterPro" id="IPR006740">
    <property type="entry name" value="DUF604"/>
</dbReference>
<dbReference type="AlphaFoldDB" id="A0A2Z7D9K8"/>
<sequence>MVLSAAFILYFIATFSLTLKHFISPPYQYILSPLKSTVSPTNLSHLVFGIIGSEKAWHHRKAYIESWWKTNVTRGFLFLDKKPKAALLPWPETSPPFRVSENLTRFLNRSGVRAQRMVHGIMEVFNEDHEDLRWLIMGDDDSIFFVDNIVDVVAGYDHRKYYYLGGHSETVVSNYLFSFNQAFGGAGIVLSYPLAKALANDMKNCLRRYAFLNSADNTTRACISDLGVNLSPHMGNHQAIIDLHGDISGLLSSHPVSPLLSLHHFDMVDPIFPSMNRFESARHLMKAANMDQSRMLQQTICYHRRTNWSVSVSWGYSAQIYERIMPRSYLQIPIATFQPWIPSPKPPNFMFNTRQPSRDPCEAPHVFSFKSVENNGDAIVTRYTQARRRALPACVSSGNHSADFLSSIRVLSPAKKRIEVL</sequence>
<protein>
    <recommendedName>
        <fullName evidence="3">Fringe-related family protein</fullName>
    </recommendedName>
</protein>
<reference evidence="1 2" key="1">
    <citation type="journal article" date="2015" name="Proc. Natl. Acad. Sci. U.S.A.">
        <title>The resurrection genome of Boea hygrometrica: A blueprint for survival of dehydration.</title>
        <authorList>
            <person name="Xiao L."/>
            <person name="Yang G."/>
            <person name="Zhang L."/>
            <person name="Yang X."/>
            <person name="Zhao S."/>
            <person name="Ji Z."/>
            <person name="Zhou Q."/>
            <person name="Hu M."/>
            <person name="Wang Y."/>
            <person name="Chen M."/>
            <person name="Xu Y."/>
            <person name="Jin H."/>
            <person name="Xiao X."/>
            <person name="Hu G."/>
            <person name="Bao F."/>
            <person name="Hu Y."/>
            <person name="Wan P."/>
            <person name="Li L."/>
            <person name="Deng X."/>
            <person name="Kuang T."/>
            <person name="Xiang C."/>
            <person name="Zhu J.K."/>
            <person name="Oliver M.J."/>
            <person name="He Y."/>
        </authorList>
    </citation>
    <scope>NUCLEOTIDE SEQUENCE [LARGE SCALE GENOMIC DNA]</scope>
    <source>
        <strain evidence="2">cv. XS01</strain>
    </source>
</reference>
<keyword evidence="2" id="KW-1185">Reference proteome</keyword>
<gene>
    <name evidence="1" type="ORF">F511_08369</name>
</gene>
<evidence type="ECO:0008006" key="3">
    <source>
        <dbReference type="Google" id="ProtNLM"/>
    </source>
</evidence>
<proteinExistence type="predicted"/>
<dbReference type="Proteomes" id="UP000250235">
    <property type="component" value="Unassembled WGS sequence"/>
</dbReference>
<dbReference type="Gene3D" id="3.90.550.50">
    <property type="match status" value="1"/>
</dbReference>
<evidence type="ECO:0000313" key="1">
    <source>
        <dbReference type="EMBL" id="KZV56471.1"/>
    </source>
</evidence>
<dbReference type="PANTHER" id="PTHR10811">
    <property type="entry name" value="FRINGE-RELATED"/>
    <property type="match status" value="1"/>
</dbReference>
<dbReference type="Pfam" id="PF04646">
    <property type="entry name" value="DUF604"/>
    <property type="match status" value="1"/>
</dbReference>
<accession>A0A2Z7D9K8</accession>
<organism evidence="1 2">
    <name type="scientific">Dorcoceras hygrometricum</name>
    <dbReference type="NCBI Taxonomy" id="472368"/>
    <lineage>
        <taxon>Eukaryota</taxon>
        <taxon>Viridiplantae</taxon>
        <taxon>Streptophyta</taxon>
        <taxon>Embryophyta</taxon>
        <taxon>Tracheophyta</taxon>
        <taxon>Spermatophyta</taxon>
        <taxon>Magnoliopsida</taxon>
        <taxon>eudicotyledons</taxon>
        <taxon>Gunneridae</taxon>
        <taxon>Pentapetalae</taxon>
        <taxon>asterids</taxon>
        <taxon>lamiids</taxon>
        <taxon>Lamiales</taxon>
        <taxon>Gesneriaceae</taxon>
        <taxon>Didymocarpoideae</taxon>
        <taxon>Trichosporeae</taxon>
        <taxon>Loxocarpinae</taxon>
        <taxon>Dorcoceras</taxon>
    </lineage>
</organism>
<dbReference type="EMBL" id="KQ988199">
    <property type="protein sequence ID" value="KZV56471.1"/>
    <property type="molecule type" value="Genomic_DNA"/>
</dbReference>
<dbReference type="OrthoDB" id="880706at2759"/>